<dbReference type="EMBL" id="JAUSTY010000008">
    <property type="protein sequence ID" value="MDQ0166298.1"/>
    <property type="molecule type" value="Genomic_DNA"/>
</dbReference>
<evidence type="ECO:0000259" key="5">
    <source>
        <dbReference type="Pfam" id="PF01385"/>
    </source>
</evidence>
<dbReference type="NCBIfam" id="TIGR01766">
    <property type="entry name" value="IS200/IS605 family accessory protein TnpB-like domain"/>
    <property type="match status" value="1"/>
</dbReference>
<name>A0ABT9VZ72_9BACI</name>
<keyword evidence="4" id="KW-0233">DNA recombination</keyword>
<dbReference type="Pfam" id="PF01385">
    <property type="entry name" value="OrfB_IS605"/>
    <property type="match status" value="1"/>
</dbReference>
<proteinExistence type="inferred from homology"/>
<dbReference type="Pfam" id="PF07282">
    <property type="entry name" value="Cas12f1-like_TNB"/>
    <property type="match status" value="1"/>
</dbReference>
<keyword evidence="2" id="KW-0815">Transposition</keyword>
<evidence type="ECO:0000256" key="3">
    <source>
        <dbReference type="ARBA" id="ARBA00023125"/>
    </source>
</evidence>
<comment type="caution">
    <text evidence="7">The sequence shown here is derived from an EMBL/GenBank/DDBJ whole genome shotgun (WGS) entry which is preliminary data.</text>
</comment>
<evidence type="ECO:0000256" key="4">
    <source>
        <dbReference type="ARBA" id="ARBA00023172"/>
    </source>
</evidence>
<dbReference type="InterPro" id="IPR010095">
    <property type="entry name" value="Cas12f1-like_TNB"/>
</dbReference>
<dbReference type="RefSeq" id="WP_307394391.1">
    <property type="nucleotide sequence ID" value="NZ_BAAADK010000020.1"/>
</dbReference>
<evidence type="ECO:0000256" key="2">
    <source>
        <dbReference type="ARBA" id="ARBA00022578"/>
    </source>
</evidence>
<dbReference type="Proteomes" id="UP001235840">
    <property type="component" value="Unassembled WGS sequence"/>
</dbReference>
<keyword evidence="8" id="KW-1185">Reference proteome</keyword>
<organism evidence="7 8">
    <name type="scientific">Caldalkalibacillus horti</name>
    <dbReference type="NCBI Taxonomy" id="77523"/>
    <lineage>
        <taxon>Bacteria</taxon>
        <taxon>Bacillati</taxon>
        <taxon>Bacillota</taxon>
        <taxon>Bacilli</taxon>
        <taxon>Bacillales</taxon>
        <taxon>Bacillaceae</taxon>
        <taxon>Caldalkalibacillus</taxon>
    </lineage>
</organism>
<comment type="similarity">
    <text evidence="1">In the C-terminal section; belongs to the transposase 35 family.</text>
</comment>
<evidence type="ECO:0000313" key="8">
    <source>
        <dbReference type="Proteomes" id="UP001235840"/>
    </source>
</evidence>
<sequence length="483" mass="55688">MPEPNYRTYQVWIKPGHRLYAYARQMSQDAKNLYNATNFIIRQVYTALQQNKPLQPLQQEVMDLLMSNITRMNERQLEAYQSRIQKQLVKPHSQRKESQCHLFTLPSKTSPFLSYPFLDCLFKVMEQADYRALPAQCSQWVMKRVFASWQSFFASIKNYRANPEKYTGRPRIPGYMRADAREVILTNQDCEIKDRKFLKLPKTKQRLNIGKLGYADGDLKQVRIVPKYGQYVVELVFACPSEARDVVKENVLAVDLGIDQLATMVTNTGHRPVCVKGRRVKAINQYYNKLKTHYTRILRQGKQPNEGAHTSRRLVQLHLKRHRRIKDVFHKTSRRIVEFAAEQKVATIVIGYNKGWKTASGMGRQNNQSFCHIPHQMLVSMIRYKAEAVGIEVILTEEAYTSKASFLDRDPLPRVEEGNDRRFSGSRIYRGLYRSRWGLIHADVNAAANIMRKVFPDASANGIAGLGGNQSVNVSTPLMLSIL</sequence>
<dbReference type="NCBIfam" id="NF040570">
    <property type="entry name" value="guided_TnpB"/>
    <property type="match status" value="1"/>
</dbReference>
<evidence type="ECO:0000256" key="1">
    <source>
        <dbReference type="ARBA" id="ARBA00008761"/>
    </source>
</evidence>
<protein>
    <submittedName>
        <fullName evidence="7">Transposase</fullName>
    </submittedName>
</protein>
<reference evidence="7 8" key="1">
    <citation type="submission" date="2023-07" db="EMBL/GenBank/DDBJ databases">
        <title>Genomic Encyclopedia of Type Strains, Phase IV (KMG-IV): sequencing the most valuable type-strain genomes for metagenomic binning, comparative biology and taxonomic classification.</title>
        <authorList>
            <person name="Goeker M."/>
        </authorList>
    </citation>
    <scope>NUCLEOTIDE SEQUENCE [LARGE SCALE GENOMIC DNA]</scope>
    <source>
        <strain evidence="7 8">DSM 12751</strain>
    </source>
</reference>
<accession>A0ABT9VZ72</accession>
<evidence type="ECO:0000313" key="7">
    <source>
        <dbReference type="EMBL" id="MDQ0166298.1"/>
    </source>
</evidence>
<keyword evidence="3" id="KW-0238">DNA-binding</keyword>
<feature type="domain" description="Probable transposase IS891/IS1136/IS1341" evidence="5">
    <location>
        <begin position="243"/>
        <end position="356"/>
    </location>
</feature>
<gene>
    <name evidence="7" type="ORF">J2S11_002202</name>
</gene>
<dbReference type="InterPro" id="IPR001959">
    <property type="entry name" value="Transposase"/>
</dbReference>
<evidence type="ECO:0000259" key="6">
    <source>
        <dbReference type="Pfam" id="PF07282"/>
    </source>
</evidence>
<feature type="domain" description="Cas12f1-like TNB" evidence="6">
    <location>
        <begin position="375"/>
        <end position="450"/>
    </location>
</feature>